<dbReference type="InterPro" id="IPR000086">
    <property type="entry name" value="NUDIX_hydrolase_dom"/>
</dbReference>
<dbReference type="Proteomes" id="UP001597063">
    <property type="component" value="Unassembled WGS sequence"/>
</dbReference>
<dbReference type="PANTHER" id="PTHR21340:SF0">
    <property type="entry name" value="BIS(5'-NUCLEOSYL)-TETRAPHOSPHATASE [ASYMMETRICAL]"/>
    <property type="match status" value="1"/>
</dbReference>
<name>A0ABW2XAX8_9ACTN</name>
<dbReference type="InterPro" id="IPR020084">
    <property type="entry name" value="NUDIX_hydrolase_CS"/>
</dbReference>
<comment type="caution">
    <text evidence="3">The sequence shown here is derived from an EMBL/GenBank/DDBJ whole genome shotgun (WGS) entry which is preliminary data.</text>
</comment>
<evidence type="ECO:0000259" key="2">
    <source>
        <dbReference type="PROSITE" id="PS51462"/>
    </source>
</evidence>
<dbReference type="SUPFAM" id="SSF55811">
    <property type="entry name" value="Nudix"/>
    <property type="match status" value="1"/>
</dbReference>
<proteinExistence type="predicted"/>
<dbReference type="EMBL" id="JBHTGP010000003">
    <property type="protein sequence ID" value="MFD0683612.1"/>
    <property type="molecule type" value="Genomic_DNA"/>
</dbReference>
<evidence type="ECO:0000313" key="3">
    <source>
        <dbReference type="EMBL" id="MFD0683612.1"/>
    </source>
</evidence>
<keyword evidence="1" id="KW-0378">Hydrolase</keyword>
<dbReference type="RefSeq" id="WP_131754871.1">
    <property type="nucleotide sequence ID" value="NZ_CAACUY010000001.1"/>
</dbReference>
<dbReference type="PANTHER" id="PTHR21340">
    <property type="entry name" value="DIADENOSINE 5,5-P1,P4-TETRAPHOSPHATE PYROPHOSPHOHYDROLASE MUTT"/>
    <property type="match status" value="1"/>
</dbReference>
<evidence type="ECO:0000256" key="1">
    <source>
        <dbReference type="ARBA" id="ARBA00022801"/>
    </source>
</evidence>
<dbReference type="InterPro" id="IPR015797">
    <property type="entry name" value="NUDIX_hydrolase-like_dom_sf"/>
</dbReference>
<reference evidence="4" key="1">
    <citation type="journal article" date="2019" name="Int. J. Syst. Evol. Microbiol.">
        <title>The Global Catalogue of Microorganisms (GCM) 10K type strain sequencing project: providing services to taxonomists for standard genome sequencing and annotation.</title>
        <authorList>
            <consortium name="The Broad Institute Genomics Platform"/>
            <consortium name="The Broad Institute Genome Sequencing Center for Infectious Disease"/>
            <person name="Wu L."/>
            <person name="Ma J."/>
        </authorList>
    </citation>
    <scope>NUCLEOTIDE SEQUENCE [LARGE SCALE GENOMIC DNA]</scope>
    <source>
        <strain evidence="4">JCM 9371</strain>
    </source>
</reference>
<evidence type="ECO:0000313" key="4">
    <source>
        <dbReference type="Proteomes" id="UP001597063"/>
    </source>
</evidence>
<sequence length="187" mass="21434">MPDQDARERSHLLHLLNDLEPWDATEEQHRRQATEWITSGAPLYRTRKPDVPPIHLVSYAILIEHGRILMVDHRLAGLRLPPGGHVEPSEEPWRTVTRETHEELGVEVVPNSAECPFFVTWTQTRGAGRHTDVSLWYLAHPSTSVTTFDDREFAGIEWMSPSEILTTPITSLDPNMHRFTHKLQAVL</sequence>
<dbReference type="PROSITE" id="PS00893">
    <property type="entry name" value="NUDIX_BOX"/>
    <property type="match status" value="1"/>
</dbReference>
<keyword evidence="4" id="KW-1185">Reference proteome</keyword>
<organism evidence="3 4">
    <name type="scientific">Actinomadura fibrosa</name>
    <dbReference type="NCBI Taxonomy" id="111802"/>
    <lineage>
        <taxon>Bacteria</taxon>
        <taxon>Bacillati</taxon>
        <taxon>Actinomycetota</taxon>
        <taxon>Actinomycetes</taxon>
        <taxon>Streptosporangiales</taxon>
        <taxon>Thermomonosporaceae</taxon>
        <taxon>Actinomadura</taxon>
    </lineage>
</organism>
<feature type="domain" description="Nudix hydrolase" evidence="2">
    <location>
        <begin position="53"/>
        <end position="187"/>
    </location>
</feature>
<protein>
    <submittedName>
        <fullName evidence="3">NUDIX domain-containing protein</fullName>
    </submittedName>
</protein>
<dbReference type="PROSITE" id="PS51462">
    <property type="entry name" value="NUDIX"/>
    <property type="match status" value="1"/>
</dbReference>
<gene>
    <name evidence="3" type="ORF">ACFQZM_03795</name>
</gene>
<dbReference type="InterPro" id="IPR051325">
    <property type="entry name" value="Nudix_hydrolase_domain"/>
</dbReference>
<accession>A0ABW2XAX8</accession>
<dbReference type="Gene3D" id="3.90.79.10">
    <property type="entry name" value="Nucleoside Triphosphate Pyrophosphohydrolase"/>
    <property type="match status" value="1"/>
</dbReference>
<dbReference type="Pfam" id="PF00293">
    <property type="entry name" value="NUDIX"/>
    <property type="match status" value="1"/>
</dbReference>